<reference evidence="4" key="1">
    <citation type="submission" date="2023-10" db="EMBL/GenBank/DDBJ databases">
        <title>Genome assemblies of two species of porcelain crab, Petrolisthes cinctipes and Petrolisthes manimaculis (Anomura: Porcellanidae).</title>
        <authorList>
            <person name="Angst P."/>
        </authorList>
    </citation>
    <scope>NUCLEOTIDE SEQUENCE</scope>
    <source>
        <strain evidence="4">PB745_01</strain>
        <tissue evidence="4">Gill</tissue>
    </source>
</reference>
<comment type="caution">
    <text evidence="4">The sequence shown here is derived from an EMBL/GenBank/DDBJ whole genome shotgun (WGS) entry which is preliminary data.</text>
</comment>
<keyword evidence="2" id="KW-1133">Transmembrane helix</keyword>
<evidence type="ECO:0000256" key="2">
    <source>
        <dbReference type="SAM" id="Phobius"/>
    </source>
</evidence>
<dbReference type="Pfam" id="PF07782">
    <property type="entry name" value="DC_STAMP"/>
    <property type="match status" value="1"/>
</dbReference>
<protein>
    <recommendedName>
        <fullName evidence="3">Dendritic cell-specific transmembrane protein-like domain-containing protein</fullName>
    </recommendedName>
</protein>
<dbReference type="InterPro" id="IPR012858">
    <property type="entry name" value="DC_STAMP-like"/>
</dbReference>
<dbReference type="EMBL" id="JAWQEG010003276">
    <property type="protein sequence ID" value="KAK3867086.1"/>
    <property type="molecule type" value="Genomic_DNA"/>
</dbReference>
<evidence type="ECO:0000259" key="3">
    <source>
        <dbReference type="Pfam" id="PF07782"/>
    </source>
</evidence>
<evidence type="ECO:0000256" key="1">
    <source>
        <dbReference type="SAM" id="MobiDB-lite"/>
    </source>
</evidence>
<dbReference type="AlphaFoldDB" id="A0AAE1F554"/>
<feature type="transmembrane region" description="Helical" evidence="2">
    <location>
        <begin position="124"/>
        <end position="143"/>
    </location>
</feature>
<name>A0AAE1F554_PETCI</name>
<feature type="region of interest" description="Disordered" evidence="1">
    <location>
        <begin position="1"/>
        <end position="29"/>
    </location>
</feature>
<accession>A0AAE1F554</accession>
<sequence>MGSSNNNMHRDVGGQRRKEIKKSKVKNTQVDKKFNLKRGEELKAKYNSKAAPGETTLMEKVDNLRKGLGQESLMRKKREFLEKVREYAASLVFHFHIIITVLMSLSQGSYTQVEKDMMFNHAHLAVMMIAAIAILYVVDLFSFELAHSQLLSSEVTYEQIMKDHFHVKVTGHSGVAQLISSLVRHLDVDKDIHRFIHTDKCRP</sequence>
<evidence type="ECO:0000313" key="4">
    <source>
        <dbReference type="EMBL" id="KAK3867086.1"/>
    </source>
</evidence>
<feature type="transmembrane region" description="Helical" evidence="2">
    <location>
        <begin position="84"/>
        <end position="104"/>
    </location>
</feature>
<feature type="compositionally biased region" description="Basic and acidic residues" evidence="1">
    <location>
        <begin position="8"/>
        <end position="17"/>
    </location>
</feature>
<dbReference type="Proteomes" id="UP001286313">
    <property type="component" value="Unassembled WGS sequence"/>
</dbReference>
<gene>
    <name evidence="4" type="ORF">Pcinc_027424</name>
</gene>
<keyword evidence="2" id="KW-0472">Membrane</keyword>
<feature type="domain" description="Dendritic cell-specific transmembrane protein-like" evidence="3">
    <location>
        <begin position="103"/>
        <end position="203"/>
    </location>
</feature>
<dbReference type="GO" id="GO:0016020">
    <property type="term" value="C:membrane"/>
    <property type="evidence" value="ECO:0007669"/>
    <property type="project" value="InterPro"/>
</dbReference>
<evidence type="ECO:0000313" key="5">
    <source>
        <dbReference type="Proteomes" id="UP001286313"/>
    </source>
</evidence>
<organism evidence="4 5">
    <name type="scientific">Petrolisthes cinctipes</name>
    <name type="common">Flat porcelain crab</name>
    <dbReference type="NCBI Taxonomy" id="88211"/>
    <lineage>
        <taxon>Eukaryota</taxon>
        <taxon>Metazoa</taxon>
        <taxon>Ecdysozoa</taxon>
        <taxon>Arthropoda</taxon>
        <taxon>Crustacea</taxon>
        <taxon>Multicrustacea</taxon>
        <taxon>Malacostraca</taxon>
        <taxon>Eumalacostraca</taxon>
        <taxon>Eucarida</taxon>
        <taxon>Decapoda</taxon>
        <taxon>Pleocyemata</taxon>
        <taxon>Anomura</taxon>
        <taxon>Galatheoidea</taxon>
        <taxon>Porcellanidae</taxon>
        <taxon>Petrolisthes</taxon>
    </lineage>
</organism>
<keyword evidence="5" id="KW-1185">Reference proteome</keyword>
<keyword evidence="2" id="KW-0812">Transmembrane</keyword>
<proteinExistence type="predicted"/>